<feature type="compositionally biased region" description="Polar residues" evidence="3">
    <location>
        <begin position="805"/>
        <end position="830"/>
    </location>
</feature>
<dbReference type="InterPro" id="IPR044718">
    <property type="entry name" value="HOS1"/>
</dbReference>
<dbReference type="PANTHER" id="PTHR47358:SF2">
    <property type="entry name" value="E3 UBIQUITIN-PROTEIN LIGASE HOS1"/>
    <property type="match status" value="1"/>
</dbReference>
<comment type="caution">
    <text evidence="5">The sequence shown here is derived from an EMBL/GenBank/DDBJ whole genome shotgun (WGS) entry which is preliminary data.</text>
</comment>
<sequence length="966" mass="109159">MAVTTQNGKILFGFAYQSTSSLGPKKEALEHLASIDLIELSNEAKIERCRAIRDVRSCGRFVHYVLTSCGHASLCAECSQRCDLCPICRTPMPQNGSRIRLRLYYECVEAGLISKVYDDIFQEKEDGENQQAADVQRLYSLFDVAMENNLVSLICHYITDVCMDESAVSSDPVIAFLLDEVVVKDWCKRAFGSVVVDLRQICILQTFRMKMRISSLFKLSAQLHGISNVLEVLESSIKGTHSAQYELHCLQENVLKAKQHLEVMTWCIRHQFVENIRSRYPNYEAWHSHFHERKSAATMRSWPELITSISSKSAEQSGATLFIEDALSNLQIEKENEQDTEVTSLLKDGGASSFLKSKPGCYPFENIRSAADILFLSGTSDMVVAKQAIFLYYLFDRHWSMPDAEWRYIIDEFATSFSINRHSLLESQIFYLLDDHTEQALQEACALLPEIAGPATHPKIAQVLLERQNQDAALMVLRWSGLDGLCAYANRENGRTELVSLREALTAVRVRVECGLLTEAFMYQRTHHLKAKEENSKRGSSQVVSNDLRGEHPSWEDRMETLVTEICCLCIRRNLVDRMIELPWSSDEEKFVHKCLFDYATEDPSTNFGSLLVVFYLQRFRYIEAYQVDRKLQSLEQDCISRSSISHEVESRIRTASQHRVALVDRCIELLPISQQQQVKSGDFDSGFLPCTGAESVSKSNLNEANLPKSTSSLPSLFSDSPLINSTILIRKAPASETPHRHSGHMMNPYSESSNFSSSILLGKFPKIVRGTSTPQKSNFASDQLGIKDDFVVDDVLTPGIRLVNPQSSKPPKVSNRSSSKVIDNNNLQNGKLDKVLPGRNSYLFANQPENIVQSYPSKTPMDQISTPRNDPRLARSIQDLEPAVSGKRVTSDGPWMEIPANESMDYSWSYGNGDPTVKDMKRNGGLRWRSDETSEDEEEQNPERIFGGASSLTPTVRTRRRVSRR</sequence>
<feature type="region of interest" description="Disordered" evidence="3">
    <location>
        <begin position="803"/>
        <end position="835"/>
    </location>
</feature>
<evidence type="ECO:0000313" key="6">
    <source>
        <dbReference type="Proteomes" id="UP000631114"/>
    </source>
</evidence>
<dbReference type="InterPro" id="IPR025151">
    <property type="entry name" value="ELYS_dom"/>
</dbReference>
<feature type="region of interest" description="Disordered" evidence="3">
    <location>
        <begin position="918"/>
        <end position="966"/>
    </location>
</feature>
<organism evidence="5 6">
    <name type="scientific">Coptis chinensis</name>
    <dbReference type="NCBI Taxonomy" id="261450"/>
    <lineage>
        <taxon>Eukaryota</taxon>
        <taxon>Viridiplantae</taxon>
        <taxon>Streptophyta</taxon>
        <taxon>Embryophyta</taxon>
        <taxon>Tracheophyta</taxon>
        <taxon>Spermatophyta</taxon>
        <taxon>Magnoliopsida</taxon>
        <taxon>Ranunculales</taxon>
        <taxon>Ranunculaceae</taxon>
        <taxon>Coptidoideae</taxon>
        <taxon>Coptis</taxon>
    </lineage>
</organism>
<proteinExistence type="predicted"/>
<evidence type="ECO:0000256" key="1">
    <source>
        <dbReference type="ARBA" id="ARBA00004123"/>
    </source>
</evidence>
<keyword evidence="6" id="KW-1185">Reference proteome</keyword>
<dbReference type="InterPro" id="IPR013083">
    <property type="entry name" value="Znf_RING/FYVE/PHD"/>
</dbReference>
<protein>
    <recommendedName>
        <fullName evidence="4">ELYS-like domain-containing protein</fullName>
    </recommendedName>
</protein>
<evidence type="ECO:0000256" key="2">
    <source>
        <dbReference type="ARBA" id="ARBA00023242"/>
    </source>
</evidence>
<feature type="compositionally biased region" description="Basic and acidic residues" evidence="3">
    <location>
        <begin position="918"/>
        <end position="933"/>
    </location>
</feature>
<accession>A0A835IXT0</accession>
<dbReference type="GO" id="GO:0004842">
    <property type="term" value="F:ubiquitin-protein transferase activity"/>
    <property type="evidence" value="ECO:0007669"/>
    <property type="project" value="InterPro"/>
</dbReference>
<keyword evidence="2" id="KW-0539">Nucleus</keyword>
<dbReference type="Gene3D" id="3.30.40.10">
    <property type="entry name" value="Zinc/RING finger domain, C3HC4 (zinc finger)"/>
    <property type="match status" value="1"/>
</dbReference>
<comment type="subcellular location">
    <subcellularLocation>
        <location evidence="1">Nucleus</location>
    </subcellularLocation>
</comment>
<dbReference type="EMBL" id="JADFTS010000001">
    <property type="protein sequence ID" value="KAF9626056.1"/>
    <property type="molecule type" value="Genomic_DNA"/>
</dbReference>
<dbReference type="OrthoDB" id="20729at2759"/>
<name>A0A835IXT0_9MAGN</name>
<feature type="domain" description="ELYS-like" evidence="4">
    <location>
        <begin position="320"/>
        <end position="597"/>
    </location>
</feature>
<dbReference type="Proteomes" id="UP000631114">
    <property type="component" value="Unassembled WGS sequence"/>
</dbReference>
<gene>
    <name evidence="5" type="ORF">IFM89_030724</name>
</gene>
<dbReference type="GO" id="GO:0005634">
    <property type="term" value="C:nucleus"/>
    <property type="evidence" value="ECO:0007669"/>
    <property type="project" value="UniProtKB-SubCell"/>
</dbReference>
<evidence type="ECO:0000259" key="4">
    <source>
        <dbReference type="Pfam" id="PF13934"/>
    </source>
</evidence>
<dbReference type="AlphaFoldDB" id="A0A835IXT0"/>
<evidence type="ECO:0000256" key="3">
    <source>
        <dbReference type="SAM" id="MobiDB-lite"/>
    </source>
</evidence>
<dbReference type="GO" id="GO:0016567">
    <property type="term" value="P:protein ubiquitination"/>
    <property type="evidence" value="ECO:0007669"/>
    <property type="project" value="InterPro"/>
</dbReference>
<dbReference type="PANTHER" id="PTHR47358">
    <property type="entry name" value="E3 UBIQUITIN-PROTEIN LIGASE HOS1"/>
    <property type="match status" value="1"/>
</dbReference>
<reference evidence="5 6" key="1">
    <citation type="submission" date="2020-10" db="EMBL/GenBank/DDBJ databases">
        <title>The Coptis chinensis genome and diversification of protoberbering-type alkaloids.</title>
        <authorList>
            <person name="Wang B."/>
            <person name="Shu S."/>
            <person name="Song C."/>
            <person name="Liu Y."/>
        </authorList>
    </citation>
    <scope>NUCLEOTIDE SEQUENCE [LARGE SCALE GENOMIC DNA]</scope>
    <source>
        <strain evidence="5">HL-2020</strain>
        <tissue evidence="5">Leaf</tissue>
    </source>
</reference>
<evidence type="ECO:0000313" key="5">
    <source>
        <dbReference type="EMBL" id="KAF9626056.1"/>
    </source>
</evidence>
<dbReference type="Pfam" id="PF13934">
    <property type="entry name" value="ELYS"/>
    <property type="match status" value="1"/>
</dbReference>